<accession>A0A346Y097</accession>
<dbReference type="AlphaFoldDB" id="A0A346Y097"/>
<name>A0A346Y097_9ACTN</name>
<dbReference type="Proteomes" id="UP000264006">
    <property type="component" value="Chromosome"/>
</dbReference>
<dbReference type="OrthoDB" id="9855793at2"/>
<protein>
    <submittedName>
        <fullName evidence="2">Uncharacterized protein</fullName>
    </submittedName>
</protein>
<keyword evidence="3" id="KW-1185">Reference proteome</keyword>
<organism evidence="2 3">
    <name type="scientific">Euzebya pacifica</name>
    <dbReference type="NCBI Taxonomy" id="1608957"/>
    <lineage>
        <taxon>Bacteria</taxon>
        <taxon>Bacillati</taxon>
        <taxon>Actinomycetota</taxon>
        <taxon>Nitriliruptoria</taxon>
        <taxon>Euzebyales</taxon>
    </lineage>
</organism>
<dbReference type="KEGG" id="euz:DVS28_a3219"/>
<gene>
    <name evidence="2" type="ORF">DVS28_a3219</name>
</gene>
<evidence type="ECO:0000313" key="3">
    <source>
        <dbReference type="Proteomes" id="UP000264006"/>
    </source>
</evidence>
<evidence type="ECO:0000313" key="2">
    <source>
        <dbReference type="EMBL" id="AXV07894.1"/>
    </source>
</evidence>
<evidence type="ECO:0000256" key="1">
    <source>
        <dbReference type="SAM" id="MobiDB-lite"/>
    </source>
</evidence>
<dbReference type="RefSeq" id="WP_114592319.1">
    <property type="nucleotide sequence ID" value="NZ_CP031165.1"/>
</dbReference>
<sequence length="113" mass="12099">MTHPTTDDAIRIQQVAEGLMRITHADVAAEQLRRLYGERRSTEALLSLVGVAPVGPTATVDPTATVRPATTGGPATPVGGIVVVPGTRQHTIERLRPESNGCRRRGSRPVDWV</sequence>
<feature type="compositionally biased region" description="Low complexity" evidence="1">
    <location>
        <begin position="62"/>
        <end position="82"/>
    </location>
</feature>
<dbReference type="EMBL" id="CP031165">
    <property type="protein sequence ID" value="AXV07894.1"/>
    <property type="molecule type" value="Genomic_DNA"/>
</dbReference>
<feature type="region of interest" description="Disordered" evidence="1">
    <location>
        <begin position="56"/>
        <end position="82"/>
    </location>
</feature>
<reference evidence="2 3" key="1">
    <citation type="submission" date="2018-09" db="EMBL/GenBank/DDBJ databases">
        <title>Complete genome sequence of Euzebya sp. DY32-46 isolated from seawater of Pacific Ocean.</title>
        <authorList>
            <person name="Xu L."/>
            <person name="Wu Y.-H."/>
            <person name="Xu X.-W."/>
        </authorList>
    </citation>
    <scope>NUCLEOTIDE SEQUENCE [LARGE SCALE GENOMIC DNA]</scope>
    <source>
        <strain evidence="2 3">DY32-46</strain>
    </source>
</reference>
<proteinExistence type="predicted"/>